<keyword evidence="3" id="KW-1185">Reference proteome</keyword>
<dbReference type="AlphaFoldDB" id="A0AAD4GVD6"/>
<feature type="compositionally biased region" description="Polar residues" evidence="1">
    <location>
        <begin position="1"/>
        <end position="13"/>
    </location>
</feature>
<evidence type="ECO:0000256" key="1">
    <source>
        <dbReference type="SAM" id="MobiDB-lite"/>
    </source>
</evidence>
<dbReference type="EMBL" id="VCAU01000025">
    <property type="protein sequence ID" value="KAF9890560.1"/>
    <property type="molecule type" value="Genomic_DNA"/>
</dbReference>
<reference evidence="2" key="1">
    <citation type="journal article" date="2019" name="Beilstein J. Org. Chem.">
        <title>Nanangenines: drimane sesquiterpenoids as the dominant metabolite cohort of a novel Australian fungus, Aspergillus nanangensis.</title>
        <authorList>
            <person name="Lacey H.J."/>
            <person name="Gilchrist C.L.M."/>
            <person name="Crombie A."/>
            <person name="Kalaitzis J.A."/>
            <person name="Vuong D."/>
            <person name="Rutledge P.J."/>
            <person name="Turner P."/>
            <person name="Pitt J.I."/>
            <person name="Lacey E."/>
            <person name="Chooi Y.H."/>
            <person name="Piggott A.M."/>
        </authorList>
    </citation>
    <scope>NUCLEOTIDE SEQUENCE</scope>
    <source>
        <strain evidence="2">MST-FP2251</strain>
    </source>
</reference>
<sequence>MALPMSTRQSNTVGPAPDLDDFHADTTDAILLPLLVEPEAIPDTEERWSH</sequence>
<name>A0AAD4GVD6_ASPNN</name>
<gene>
    <name evidence="2" type="ORF">FE257_005691</name>
</gene>
<dbReference type="Proteomes" id="UP001194746">
    <property type="component" value="Unassembled WGS sequence"/>
</dbReference>
<evidence type="ECO:0000313" key="3">
    <source>
        <dbReference type="Proteomes" id="UP001194746"/>
    </source>
</evidence>
<protein>
    <submittedName>
        <fullName evidence="2">Uncharacterized protein</fullName>
    </submittedName>
</protein>
<evidence type="ECO:0000313" key="2">
    <source>
        <dbReference type="EMBL" id="KAF9890560.1"/>
    </source>
</evidence>
<comment type="caution">
    <text evidence="2">The sequence shown here is derived from an EMBL/GenBank/DDBJ whole genome shotgun (WGS) entry which is preliminary data.</text>
</comment>
<accession>A0AAD4GVD6</accession>
<reference evidence="2" key="2">
    <citation type="submission" date="2020-02" db="EMBL/GenBank/DDBJ databases">
        <authorList>
            <person name="Gilchrist C.L.M."/>
            <person name="Chooi Y.-H."/>
        </authorList>
    </citation>
    <scope>NUCLEOTIDE SEQUENCE</scope>
    <source>
        <strain evidence="2">MST-FP2251</strain>
    </source>
</reference>
<feature type="region of interest" description="Disordered" evidence="1">
    <location>
        <begin position="1"/>
        <end position="21"/>
    </location>
</feature>
<organism evidence="2 3">
    <name type="scientific">Aspergillus nanangensis</name>
    <dbReference type="NCBI Taxonomy" id="2582783"/>
    <lineage>
        <taxon>Eukaryota</taxon>
        <taxon>Fungi</taxon>
        <taxon>Dikarya</taxon>
        <taxon>Ascomycota</taxon>
        <taxon>Pezizomycotina</taxon>
        <taxon>Eurotiomycetes</taxon>
        <taxon>Eurotiomycetidae</taxon>
        <taxon>Eurotiales</taxon>
        <taxon>Aspergillaceae</taxon>
        <taxon>Aspergillus</taxon>
        <taxon>Aspergillus subgen. Circumdati</taxon>
    </lineage>
</organism>
<proteinExistence type="predicted"/>